<protein>
    <recommendedName>
        <fullName evidence="3">Secretion system X translation initiation factor</fullName>
    </recommendedName>
</protein>
<name>A0A5E7FGN5_PSEFL</name>
<evidence type="ECO:0008006" key="3">
    <source>
        <dbReference type="Google" id="ProtNLM"/>
    </source>
</evidence>
<dbReference type="RefSeq" id="WP_150645291.1">
    <property type="nucleotide sequence ID" value="NZ_CABVHQ010000098.1"/>
</dbReference>
<organism evidence="1 2">
    <name type="scientific">Pseudomonas fluorescens</name>
    <dbReference type="NCBI Taxonomy" id="294"/>
    <lineage>
        <taxon>Bacteria</taxon>
        <taxon>Pseudomonadati</taxon>
        <taxon>Pseudomonadota</taxon>
        <taxon>Gammaproteobacteria</taxon>
        <taxon>Pseudomonadales</taxon>
        <taxon>Pseudomonadaceae</taxon>
        <taxon>Pseudomonas</taxon>
    </lineage>
</organism>
<gene>
    <name evidence="1" type="ORF">PS691_05506</name>
</gene>
<dbReference type="Proteomes" id="UP000337909">
    <property type="component" value="Unassembled WGS sequence"/>
</dbReference>
<accession>A0A5E7FGN5</accession>
<dbReference type="EMBL" id="CABVHQ010000098">
    <property type="protein sequence ID" value="VVO38356.1"/>
    <property type="molecule type" value="Genomic_DNA"/>
</dbReference>
<evidence type="ECO:0000313" key="2">
    <source>
        <dbReference type="Proteomes" id="UP000337909"/>
    </source>
</evidence>
<dbReference type="OrthoDB" id="7025335at2"/>
<proteinExistence type="predicted"/>
<reference evidence="1 2" key="1">
    <citation type="submission" date="2019-09" db="EMBL/GenBank/DDBJ databases">
        <authorList>
            <person name="Chandra G."/>
            <person name="Truman W A."/>
        </authorList>
    </citation>
    <scope>NUCLEOTIDE SEQUENCE [LARGE SCALE GENOMIC DNA]</scope>
    <source>
        <strain evidence="1">PS691</strain>
    </source>
</reference>
<sequence length="169" mass="18199" precursor="true">MNRQRTLGWLAFLAIAGALAWGPKMFFDEGQDPGEASATAASPANAGKVRSAAVARQAVVKPLNMSRDLFAAKSWKPAPTLATVTEQAAPVLPEAVAPSAPPLPFQFIGRMDDQRDLQVFLQNGEKLYVVRIGDVIDDTYRIEHISATELSLVYLPLHLSQTLSVGSTP</sequence>
<dbReference type="AlphaFoldDB" id="A0A5E7FGN5"/>
<evidence type="ECO:0000313" key="1">
    <source>
        <dbReference type="EMBL" id="VVO38356.1"/>
    </source>
</evidence>